<dbReference type="EMBL" id="CP000806">
    <property type="protein sequence ID" value="ACB52124.1"/>
    <property type="molecule type" value="Genomic_DNA"/>
</dbReference>
<dbReference type="Proteomes" id="UP000001203">
    <property type="component" value="Chromosome circular"/>
</dbReference>
<sequence>MVDFDGINFDYLLQEEVIEVQNHDKLSFQEGLFVKLLEGVKEDRIGYGVIQTEENEQKGVILFLDPDTNQQIIIGYLSHELQTV</sequence>
<accession>B1WU62</accession>
<dbReference type="AlphaFoldDB" id="B1WU62"/>
<gene>
    <name evidence="1" type="ordered locus">cce_2776</name>
</gene>
<dbReference type="HOGENOM" id="CLU_2521984_0_0_3"/>
<dbReference type="KEGG" id="cyt:cce_2776"/>
<dbReference type="OrthoDB" id="426922at2"/>
<organism evidence="1 2">
    <name type="scientific">Crocosphaera subtropica (strain ATCC 51142 / BH68)</name>
    <name type="common">Cyanothece sp. (strain ATCC 51142)</name>
    <dbReference type="NCBI Taxonomy" id="43989"/>
    <lineage>
        <taxon>Bacteria</taxon>
        <taxon>Bacillati</taxon>
        <taxon>Cyanobacteriota</taxon>
        <taxon>Cyanophyceae</taxon>
        <taxon>Oscillatoriophycideae</taxon>
        <taxon>Chroococcales</taxon>
        <taxon>Aphanothecaceae</taxon>
        <taxon>Crocosphaera</taxon>
        <taxon>Crocosphaera subtropica</taxon>
    </lineage>
</organism>
<evidence type="ECO:0000313" key="1">
    <source>
        <dbReference type="EMBL" id="ACB52124.1"/>
    </source>
</evidence>
<reference evidence="1 2" key="1">
    <citation type="journal article" date="2008" name="Proc. Natl. Acad. Sci. U.S.A.">
        <title>The genome of Cyanothece 51142, a unicellular diazotrophic cyanobacterium important in the marine nitrogen cycle.</title>
        <authorList>
            <person name="Welsh E.A."/>
            <person name="Liberton M."/>
            <person name="Stoeckel J."/>
            <person name="Loh T."/>
            <person name="Elvitigala T."/>
            <person name="Wang C."/>
            <person name="Wollam A."/>
            <person name="Fulton R.S."/>
            <person name="Clifton S.W."/>
            <person name="Jacobs J.M."/>
            <person name="Aurora R."/>
            <person name="Ghosh B.K."/>
            <person name="Sherman L.A."/>
            <person name="Smith R.D."/>
            <person name="Wilson R.K."/>
            <person name="Pakrasi H.B."/>
        </authorList>
    </citation>
    <scope>NUCLEOTIDE SEQUENCE [LARGE SCALE GENOMIC DNA]</scope>
    <source>
        <strain evidence="2">ATCC 51142 / BH68</strain>
    </source>
</reference>
<dbReference type="RefSeq" id="WP_009544539.1">
    <property type="nucleotide sequence ID" value="NC_010546.1"/>
</dbReference>
<protein>
    <submittedName>
        <fullName evidence="1">Uncharacterized protein</fullName>
    </submittedName>
</protein>
<keyword evidence="2" id="KW-1185">Reference proteome</keyword>
<proteinExistence type="predicted"/>
<name>B1WU62_CROS5</name>
<dbReference type="eggNOG" id="ENOG5032GP3">
    <property type="taxonomic scope" value="Bacteria"/>
</dbReference>
<evidence type="ECO:0000313" key="2">
    <source>
        <dbReference type="Proteomes" id="UP000001203"/>
    </source>
</evidence>